<feature type="region of interest" description="Disordered" evidence="6">
    <location>
        <begin position="151"/>
        <end position="178"/>
    </location>
</feature>
<gene>
    <name evidence="7" type="ORF">F0185_16255</name>
</gene>
<dbReference type="SUPFAM" id="SSF53335">
    <property type="entry name" value="S-adenosyl-L-methionine-dependent methyltransferases"/>
    <property type="match status" value="1"/>
</dbReference>
<feature type="compositionally biased region" description="Low complexity" evidence="6">
    <location>
        <begin position="151"/>
        <end position="164"/>
    </location>
</feature>
<keyword evidence="2" id="KW-0489">Methyltransferase</keyword>
<comment type="caution">
    <text evidence="7">The sequence shown here is derived from an EMBL/GenBank/DDBJ whole genome shotgun (WGS) entry which is preliminary data.</text>
</comment>
<dbReference type="PANTHER" id="PTHR43667">
    <property type="entry name" value="CYCLOPROPANE-FATTY-ACYL-PHOSPHOLIPID SYNTHASE"/>
    <property type="match status" value="1"/>
</dbReference>
<dbReference type="EMBL" id="VUYU01000009">
    <property type="protein sequence ID" value="NHZ35128.1"/>
    <property type="molecule type" value="Genomic_DNA"/>
</dbReference>
<organism evidence="7 8">
    <name type="scientific">Massilia rubra</name>
    <dbReference type="NCBI Taxonomy" id="2607910"/>
    <lineage>
        <taxon>Bacteria</taxon>
        <taxon>Pseudomonadati</taxon>
        <taxon>Pseudomonadota</taxon>
        <taxon>Betaproteobacteria</taxon>
        <taxon>Burkholderiales</taxon>
        <taxon>Oxalobacteraceae</taxon>
        <taxon>Telluria group</taxon>
        <taxon>Massilia</taxon>
    </lineage>
</organism>
<evidence type="ECO:0000256" key="6">
    <source>
        <dbReference type="SAM" id="MobiDB-lite"/>
    </source>
</evidence>
<keyword evidence="3" id="KW-0808">Transferase</keyword>
<protein>
    <submittedName>
        <fullName evidence="7">Uncharacterized protein</fullName>
    </submittedName>
</protein>
<evidence type="ECO:0000313" key="7">
    <source>
        <dbReference type="EMBL" id="NHZ35128.1"/>
    </source>
</evidence>
<dbReference type="InterPro" id="IPR029063">
    <property type="entry name" value="SAM-dependent_MTases_sf"/>
</dbReference>
<keyword evidence="8" id="KW-1185">Reference proteome</keyword>
<reference evidence="7 8" key="1">
    <citation type="submission" date="2019-09" db="EMBL/GenBank/DDBJ databases">
        <title>Taxonomy of Antarctic Massilia spp.: description of Massilia rubra sp. nov., Massilia aquatica sp. nov., Massilia mucilaginosa sp. nov., Massilia frigida sp. nov. isolated from streams, lakes and regoliths.</title>
        <authorList>
            <person name="Holochova P."/>
            <person name="Sedlacek I."/>
            <person name="Kralova S."/>
            <person name="Maslanova I."/>
            <person name="Busse H.-J."/>
            <person name="Stankova E."/>
            <person name="Vrbovska V."/>
            <person name="Kovarovic V."/>
            <person name="Bartak M."/>
            <person name="Svec P."/>
            <person name="Pantucek R."/>
        </authorList>
    </citation>
    <scope>NUCLEOTIDE SEQUENCE [LARGE SCALE GENOMIC DNA]</scope>
    <source>
        <strain evidence="7 8">CCM 8692</strain>
    </source>
</reference>
<evidence type="ECO:0000256" key="3">
    <source>
        <dbReference type="ARBA" id="ARBA00022679"/>
    </source>
</evidence>
<dbReference type="Gene3D" id="3.40.50.150">
    <property type="entry name" value="Vaccinia Virus protein VP39"/>
    <property type="match status" value="1"/>
</dbReference>
<accession>A0ABX0LJV5</accession>
<evidence type="ECO:0000256" key="5">
    <source>
        <dbReference type="ARBA" id="ARBA00023098"/>
    </source>
</evidence>
<evidence type="ECO:0000256" key="1">
    <source>
        <dbReference type="ARBA" id="ARBA00010815"/>
    </source>
</evidence>
<evidence type="ECO:0000313" key="8">
    <source>
        <dbReference type="Proteomes" id="UP000785613"/>
    </source>
</evidence>
<proteinExistence type="inferred from homology"/>
<dbReference type="Pfam" id="PF02353">
    <property type="entry name" value="CMAS"/>
    <property type="match status" value="1"/>
</dbReference>
<sequence>MYGGCLSLQTIVFDRMEESEFPPFITEKIFPGSMLPRQREILAASDRVLSLVNVRNDALDYARTCQEWVQRIEAAKPELITMVGAHKTNEYVQYLRMSAAAFERQQFGLLRLKFRSYANACPPISTVLTVFFKRLTCPTFTKLHAKSLKPSRSANSWRPSSSAPGRLKRKSASTSLTI</sequence>
<keyword evidence="5" id="KW-0443">Lipid metabolism</keyword>
<evidence type="ECO:0000256" key="4">
    <source>
        <dbReference type="ARBA" id="ARBA00022691"/>
    </source>
</evidence>
<dbReference type="Proteomes" id="UP000785613">
    <property type="component" value="Unassembled WGS sequence"/>
</dbReference>
<name>A0ABX0LJV5_9BURK</name>
<dbReference type="InterPro" id="IPR050723">
    <property type="entry name" value="CFA/CMAS"/>
</dbReference>
<comment type="similarity">
    <text evidence="1">Belongs to the CFA/CMAS family.</text>
</comment>
<dbReference type="PANTHER" id="PTHR43667:SF1">
    <property type="entry name" value="CYCLOPROPANE-FATTY-ACYL-PHOSPHOLIPID SYNTHASE"/>
    <property type="match status" value="1"/>
</dbReference>
<keyword evidence="4" id="KW-0949">S-adenosyl-L-methionine</keyword>
<evidence type="ECO:0000256" key="2">
    <source>
        <dbReference type="ARBA" id="ARBA00022603"/>
    </source>
</evidence>